<organism evidence="1">
    <name type="scientific">Alectorobius mimon</name>
    <dbReference type="NCBI Taxonomy" id="360319"/>
    <lineage>
        <taxon>Eukaryota</taxon>
        <taxon>Metazoa</taxon>
        <taxon>Ecdysozoa</taxon>
        <taxon>Arthropoda</taxon>
        <taxon>Chelicerata</taxon>
        <taxon>Arachnida</taxon>
        <taxon>Acari</taxon>
        <taxon>Parasitiformes</taxon>
        <taxon>Ixodida</taxon>
        <taxon>Ixodoidea</taxon>
        <taxon>Argasidae</taxon>
        <taxon>Ornithodorinae</taxon>
        <taxon>Alectorobius</taxon>
    </lineage>
</organism>
<sequence length="136" mass="15790">ERECATLYNNESCYFCTASDRCFGEPPFHLSGRNQRRSTEQGCEACGSHGALSASSRSRDVHGVCGTLVFQCTDTPMRTIRVQRLWRQRQQPRNIQSLFRLLRPFQARSWPWQVYLMKNQLWTSSLVARLFSILVL</sequence>
<feature type="non-terminal residue" evidence="1">
    <location>
        <position position="1"/>
    </location>
</feature>
<dbReference type="AlphaFoldDB" id="A0A147B7E5"/>
<protein>
    <submittedName>
        <fullName evidence="1">Tissue factor pathway inhibitor like</fullName>
    </submittedName>
</protein>
<proteinExistence type="predicted"/>
<name>A0A147B7E5_9ACAR</name>
<evidence type="ECO:0000313" key="1">
    <source>
        <dbReference type="EMBL" id="JAR86696.1"/>
    </source>
</evidence>
<accession>A0A147B7E5</accession>
<reference evidence="1" key="1">
    <citation type="submission" date="2016-03" db="EMBL/GenBank/DDBJ databases">
        <title>Gut transcriptome analysis on engorged females of Ornithodoros mimon (Acari: Argasidae) and phylogenetic inferences of soft ticks.</title>
        <authorList>
            <person name="Landulfo G.A."/>
            <person name="Giovanni D."/>
            <person name="Carvalho E."/>
            <person name="Junqueira-de-Azevedo I."/>
            <person name="Patane J."/>
            <person name="Mendoca R."/>
            <person name="Barros-Battesti D."/>
        </authorList>
    </citation>
    <scope>NUCLEOTIDE SEQUENCE</scope>
    <source>
        <strain evidence="1">Females</strain>
        <tissue evidence="1">Gut</tissue>
    </source>
</reference>
<dbReference type="EMBL" id="GEIB01001620">
    <property type="protein sequence ID" value="JAR86696.1"/>
    <property type="molecule type" value="Transcribed_RNA"/>
</dbReference>